<dbReference type="Proteomes" id="UP001186041">
    <property type="component" value="Unassembled WGS sequence"/>
</dbReference>
<reference evidence="1" key="1">
    <citation type="submission" date="2023-10" db="EMBL/GenBank/DDBJ databases">
        <title>Mycolicibacterium fortuitum clinical isolates causing pulmonary infections in humans.</title>
        <authorList>
            <person name="Mejia-Ponce P.M."/>
            <person name="Zenteno-Cuevas R."/>
            <person name="Licona-Cassani C."/>
        </authorList>
    </citation>
    <scope>NUCLEOTIDE SEQUENCE</scope>
    <source>
        <strain evidence="1">M8</strain>
    </source>
</reference>
<sequence length="48" mass="4867">MAAIIEVATPGCAMSTLRILGDSGDALHFRVSGEHGCDSYTGTGITPS</sequence>
<proteinExistence type="predicted"/>
<gene>
    <name evidence="1" type="ORF">R4485_35075</name>
</gene>
<dbReference type="RefSeq" id="WP_162235515.1">
    <property type="nucleotide sequence ID" value="NZ_CP011269.1"/>
</dbReference>
<protein>
    <submittedName>
        <fullName evidence="1">Uncharacterized protein</fullName>
    </submittedName>
</protein>
<evidence type="ECO:0000313" key="1">
    <source>
        <dbReference type="EMBL" id="MDV7295383.1"/>
    </source>
</evidence>
<organism evidence="1 2">
    <name type="scientific">Mycolicibacterium fortuitum</name>
    <name type="common">Mycobacterium fortuitum</name>
    <dbReference type="NCBI Taxonomy" id="1766"/>
    <lineage>
        <taxon>Bacteria</taxon>
        <taxon>Bacillati</taxon>
        <taxon>Actinomycetota</taxon>
        <taxon>Actinomycetes</taxon>
        <taxon>Mycobacteriales</taxon>
        <taxon>Mycobacteriaceae</taxon>
        <taxon>Mycolicibacterium</taxon>
    </lineage>
</organism>
<dbReference type="AlphaFoldDB" id="A0AAE4VK70"/>
<dbReference type="EMBL" id="JAWLVV010000068">
    <property type="protein sequence ID" value="MDV7295383.1"/>
    <property type="molecule type" value="Genomic_DNA"/>
</dbReference>
<accession>A0AAE4VK70</accession>
<evidence type="ECO:0000313" key="2">
    <source>
        <dbReference type="Proteomes" id="UP001186041"/>
    </source>
</evidence>
<name>A0AAE4VK70_MYCFO</name>
<comment type="caution">
    <text evidence="1">The sequence shown here is derived from an EMBL/GenBank/DDBJ whole genome shotgun (WGS) entry which is preliminary data.</text>
</comment>